<evidence type="ECO:0000256" key="5">
    <source>
        <dbReference type="SAM" id="MobiDB-lite"/>
    </source>
</evidence>
<gene>
    <name evidence="8" type="ORF">KILIM_089_00130</name>
</gene>
<keyword evidence="2 6" id="KW-0812">Transmembrane</keyword>
<dbReference type="PANTHER" id="PTHR22550:SF5">
    <property type="entry name" value="LEUCINE ZIPPER PROTEIN 4"/>
    <property type="match status" value="1"/>
</dbReference>
<feature type="transmembrane region" description="Helical" evidence="6">
    <location>
        <begin position="6"/>
        <end position="25"/>
    </location>
</feature>
<dbReference type="OrthoDB" id="8882959at2"/>
<sequence length="338" mass="35569">MTLLSPWWLLALIPIVALVVGYVVAQRRRRRYAVRFATLPMLARVAPRSPGWRRHLPAGLLVAALVAFTVAAARPEVELRVPHERATVIVAIDVSRSMEATDVQPTRLDAARDAAASFIEDLPDTFQVGVVTFSGVATVLAPPTTDHADVVRRLQSLNLANATAIGEAVFTSLDQIAAVARSSEEPGSGQPTPTPGPTGEPGDPDEPAQVPARIVLLSDGTNTRGREVPEAADAAAAAEVPVSTIAYGTPNGVIDIGMGRLVAVPVDEMTLRQLAEATGGQAYRAGSGQELASVYEDIGSSIGWRTEPREVGGYVTGAALLLALVAAALSLRWFARLP</sequence>
<dbReference type="InterPro" id="IPR036465">
    <property type="entry name" value="vWFA_dom_sf"/>
</dbReference>
<dbReference type="SMART" id="SM00327">
    <property type="entry name" value="VWA"/>
    <property type="match status" value="1"/>
</dbReference>
<accession>K6VP09</accession>
<dbReference type="STRING" id="1184609.KILIM_089_00130"/>
<dbReference type="Gene3D" id="3.40.50.410">
    <property type="entry name" value="von Willebrand factor, type A domain"/>
    <property type="match status" value="1"/>
</dbReference>
<reference evidence="8 9" key="1">
    <citation type="submission" date="2012-08" db="EMBL/GenBank/DDBJ databases">
        <title>Whole genome shotgun sequence of Kineosphaera limosa NBRC 100340.</title>
        <authorList>
            <person name="Yoshida I."/>
            <person name="Isaki S."/>
            <person name="Hosoyama A."/>
            <person name="Tsuchikane K."/>
            <person name="Katsumata H."/>
            <person name="Ando Y."/>
            <person name="Ohji S."/>
            <person name="Hamada M."/>
            <person name="Tamura T."/>
            <person name="Yamazoe A."/>
            <person name="Yamazaki S."/>
            <person name="Fujita N."/>
        </authorList>
    </citation>
    <scope>NUCLEOTIDE SEQUENCE [LARGE SCALE GENOMIC DNA]</scope>
    <source>
        <strain evidence="8 9">NBRC 100340</strain>
    </source>
</reference>
<evidence type="ECO:0000256" key="6">
    <source>
        <dbReference type="SAM" id="Phobius"/>
    </source>
</evidence>
<keyword evidence="1" id="KW-1003">Cell membrane</keyword>
<dbReference type="PROSITE" id="PS50234">
    <property type="entry name" value="VWFA"/>
    <property type="match status" value="1"/>
</dbReference>
<evidence type="ECO:0000256" key="4">
    <source>
        <dbReference type="ARBA" id="ARBA00023136"/>
    </source>
</evidence>
<feature type="transmembrane region" description="Helical" evidence="6">
    <location>
        <begin position="311"/>
        <end position="335"/>
    </location>
</feature>
<proteinExistence type="predicted"/>
<dbReference type="AlphaFoldDB" id="K6VP09"/>
<keyword evidence="9" id="KW-1185">Reference proteome</keyword>
<comment type="caution">
    <text evidence="8">The sequence shown here is derived from an EMBL/GenBank/DDBJ whole genome shotgun (WGS) entry which is preliminary data.</text>
</comment>
<evidence type="ECO:0000256" key="3">
    <source>
        <dbReference type="ARBA" id="ARBA00022989"/>
    </source>
</evidence>
<evidence type="ECO:0000256" key="1">
    <source>
        <dbReference type="ARBA" id="ARBA00022475"/>
    </source>
</evidence>
<protein>
    <recommendedName>
        <fullName evidence="7">VWFA domain-containing protein</fullName>
    </recommendedName>
</protein>
<organism evidence="8 9">
    <name type="scientific">Kineosphaera limosa NBRC 100340</name>
    <dbReference type="NCBI Taxonomy" id="1184609"/>
    <lineage>
        <taxon>Bacteria</taxon>
        <taxon>Bacillati</taxon>
        <taxon>Actinomycetota</taxon>
        <taxon>Actinomycetes</taxon>
        <taxon>Micrococcales</taxon>
        <taxon>Dermatophilaceae</taxon>
        <taxon>Kineosphaera</taxon>
    </lineage>
</organism>
<dbReference type="EMBL" id="BAHD01000089">
    <property type="protein sequence ID" value="GAB97943.1"/>
    <property type="molecule type" value="Genomic_DNA"/>
</dbReference>
<dbReference type="InterPro" id="IPR050768">
    <property type="entry name" value="UPF0353/GerABKA_families"/>
</dbReference>
<evidence type="ECO:0000259" key="7">
    <source>
        <dbReference type="PROSITE" id="PS50234"/>
    </source>
</evidence>
<dbReference type="eggNOG" id="COG2304">
    <property type="taxonomic scope" value="Bacteria"/>
</dbReference>
<evidence type="ECO:0000313" key="8">
    <source>
        <dbReference type="EMBL" id="GAB97943.1"/>
    </source>
</evidence>
<feature type="region of interest" description="Disordered" evidence="5">
    <location>
        <begin position="180"/>
        <end position="208"/>
    </location>
</feature>
<dbReference type="Proteomes" id="UP000008366">
    <property type="component" value="Unassembled WGS sequence"/>
</dbReference>
<dbReference type="Pfam" id="PF13519">
    <property type="entry name" value="VWA_2"/>
    <property type="match status" value="1"/>
</dbReference>
<keyword evidence="3 6" id="KW-1133">Transmembrane helix</keyword>
<name>K6VP09_9MICO</name>
<dbReference type="PANTHER" id="PTHR22550">
    <property type="entry name" value="SPORE GERMINATION PROTEIN"/>
    <property type="match status" value="1"/>
</dbReference>
<dbReference type="SUPFAM" id="SSF53300">
    <property type="entry name" value="vWA-like"/>
    <property type="match status" value="1"/>
</dbReference>
<evidence type="ECO:0000313" key="9">
    <source>
        <dbReference type="Proteomes" id="UP000008366"/>
    </source>
</evidence>
<keyword evidence="4 6" id="KW-0472">Membrane</keyword>
<dbReference type="RefSeq" id="WP_006594475.1">
    <property type="nucleotide sequence ID" value="NZ_BAHD01000089.1"/>
</dbReference>
<evidence type="ECO:0000256" key="2">
    <source>
        <dbReference type="ARBA" id="ARBA00022692"/>
    </source>
</evidence>
<dbReference type="InterPro" id="IPR002035">
    <property type="entry name" value="VWF_A"/>
</dbReference>
<feature type="domain" description="VWFA" evidence="7">
    <location>
        <begin position="87"/>
        <end position="298"/>
    </location>
</feature>